<dbReference type="EMBL" id="JBGMDY010000002">
    <property type="protein sequence ID" value="KAL2344982.1"/>
    <property type="molecule type" value="Genomic_DNA"/>
</dbReference>
<dbReference type="Proteomes" id="UP001603857">
    <property type="component" value="Unassembled WGS sequence"/>
</dbReference>
<organism evidence="1 2">
    <name type="scientific">Flemingia macrophylla</name>
    <dbReference type="NCBI Taxonomy" id="520843"/>
    <lineage>
        <taxon>Eukaryota</taxon>
        <taxon>Viridiplantae</taxon>
        <taxon>Streptophyta</taxon>
        <taxon>Embryophyta</taxon>
        <taxon>Tracheophyta</taxon>
        <taxon>Spermatophyta</taxon>
        <taxon>Magnoliopsida</taxon>
        <taxon>eudicotyledons</taxon>
        <taxon>Gunneridae</taxon>
        <taxon>Pentapetalae</taxon>
        <taxon>rosids</taxon>
        <taxon>fabids</taxon>
        <taxon>Fabales</taxon>
        <taxon>Fabaceae</taxon>
        <taxon>Papilionoideae</taxon>
        <taxon>50 kb inversion clade</taxon>
        <taxon>NPAAA clade</taxon>
        <taxon>indigoferoid/millettioid clade</taxon>
        <taxon>Phaseoleae</taxon>
        <taxon>Flemingia</taxon>
    </lineage>
</organism>
<accession>A0ABD1NA49</accession>
<name>A0ABD1NA49_9FABA</name>
<sequence>MGNVSSKRKEVVELSNKASNRFPLNVTSSLVAGILEEVPVKYKTWSGQKNKGVIKVLGIYDAVSHEIFER</sequence>
<dbReference type="AlphaFoldDB" id="A0ABD1NA49"/>
<proteinExistence type="predicted"/>
<gene>
    <name evidence="1" type="ORF">Fmac_006267</name>
</gene>
<evidence type="ECO:0000313" key="2">
    <source>
        <dbReference type="Proteomes" id="UP001603857"/>
    </source>
</evidence>
<keyword evidence="2" id="KW-1185">Reference proteome</keyword>
<reference evidence="1 2" key="1">
    <citation type="submission" date="2024-08" db="EMBL/GenBank/DDBJ databases">
        <title>Insights into the chromosomal genome structure of Flemingia macrophylla.</title>
        <authorList>
            <person name="Ding Y."/>
            <person name="Zhao Y."/>
            <person name="Bi W."/>
            <person name="Wu M."/>
            <person name="Zhao G."/>
            <person name="Gong Y."/>
            <person name="Li W."/>
            <person name="Zhang P."/>
        </authorList>
    </citation>
    <scope>NUCLEOTIDE SEQUENCE [LARGE SCALE GENOMIC DNA]</scope>
    <source>
        <strain evidence="1">DYQJB</strain>
        <tissue evidence="1">Leaf</tissue>
    </source>
</reference>
<comment type="caution">
    <text evidence="1">The sequence shown here is derived from an EMBL/GenBank/DDBJ whole genome shotgun (WGS) entry which is preliminary data.</text>
</comment>
<evidence type="ECO:0000313" key="1">
    <source>
        <dbReference type="EMBL" id="KAL2344982.1"/>
    </source>
</evidence>
<protein>
    <submittedName>
        <fullName evidence="1">Uncharacterized protein</fullName>
    </submittedName>
</protein>